<dbReference type="PANTHER" id="PTHR39201">
    <property type="entry name" value="EXPORTED PROTEIN-RELATED"/>
    <property type="match status" value="1"/>
</dbReference>
<dbReference type="InterPro" id="IPR029039">
    <property type="entry name" value="Flavoprotein-like_sf"/>
</dbReference>
<evidence type="ECO:0000313" key="4">
    <source>
        <dbReference type="EMBL" id="PKU90435.1"/>
    </source>
</evidence>
<evidence type="ECO:0000256" key="2">
    <source>
        <dbReference type="SAM" id="SignalP"/>
    </source>
</evidence>
<gene>
    <name evidence="4" type="ORF">CQR46_1078</name>
</gene>
<evidence type="ECO:0000259" key="3">
    <source>
        <dbReference type="Pfam" id="PF12682"/>
    </source>
</evidence>
<dbReference type="Pfam" id="PF12682">
    <property type="entry name" value="Flavodoxin_4"/>
    <property type="match status" value="1"/>
</dbReference>
<evidence type="ECO:0000313" key="5">
    <source>
        <dbReference type="Proteomes" id="UP000233730"/>
    </source>
</evidence>
<evidence type="ECO:0000256" key="1">
    <source>
        <dbReference type="SAM" id="MobiDB-lite"/>
    </source>
</evidence>
<dbReference type="InterPro" id="IPR008254">
    <property type="entry name" value="Flavodoxin/NO_synth"/>
</dbReference>
<feature type="domain" description="Flavodoxin-like" evidence="3">
    <location>
        <begin position="53"/>
        <end position="207"/>
    </location>
</feature>
<reference evidence="4 5" key="1">
    <citation type="submission" date="2017-10" db="EMBL/GenBank/DDBJ databases">
        <title>Bifidobacterium genomics.</title>
        <authorList>
            <person name="Lugli G.A."/>
            <person name="Milani C."/>
            <person name="Mancabelli L."/>
        </authorList>
    </citation>
    <scope>NUCLEOTIDE SEQUENCE [LARGE SCALE GENOMIC DNA]</scope>
    <source>
        <strain evidence="4 5">1524B</strain>
    </source>
</reference>
<dbReference type="EMBL" id="PCGZ01000006">
    <property type="protein sequence ID" value="PKU90435.1"/>
    <property type="molecule type" value="Genomic_DNA"/>
</dbReference>
<dbReference type="PROSITE" id="PS51257">
    <property type="entry name" value="PROKAR_LIPOPROTEIN"/>
    <property type="match status" value="1"/>
</dbReference>
<dbReference type="SUPFAM" id="SSF52218">
    <property type="entry name" value="Flavoproteins"/>
    <property type="match status" value="1"/>
</dbReference>
<dbReference type="RefSeq" id="WP_101429953.1">
    <property type="nucleotide sequence ID" value="NZ_PCGZ01000006.1"/>
</dbReference>
<accession>A0A2N3QGQ5</accession>
<dbReference type="PANTHER" id="PTHR39201:SF1">
    <property type="entry name" value="FLAVODOXIN-LIKE DOMAIN-CONTAINING PROTEIN"/>
    <property type="match status" value="1"/>
</dbReference>
<feature type="chain" id="PRO_5039683566" evidence="2">
    <location>
        <begin position="22"/>
        <end position="209"/>
    </location>
</feature>
<feature type="compositionally biased region" description="Polar residues" evidence="1">
    <location>
        <begin position="29"/>
        <end position="47"/>
    </location>
</feature>
<proteinExistence type="predicted"/>
<feature type="region of interest" description="Disordered" evidence="1">
    <location>
        <begin position="26"/>
        <end position="47"/>
    </location>
</feature>
<organism evidence="4 5">
    <name type="scientific">Bifidobacterium pseudolongum subsp. globosum</name>
    <dbReference type="NCBI Taxonomy" id="1690"/>
    <lineage>
        <taxon>Bacteria</taxon>
        <taxon>Bacillati</taxon>
        <taxon>Actinomycetota</taxon>
        <taxon>Actinomycetes</taxon>
        <taxon>Bifidobacteriales</taxon>
        <taxon>Bifidobacteriaceae</taxon>
        <taxon>Bifidobacterium</taxon>
    </lineage>
</organism>
<dbReference type="AlphaFoldDB" id="A0A2N3QGQ5"/>
<keyword evidence="2" id="KW-0732">Signal</keyword>
<feature type="signal peptide" evidence="2">
    <location>
        <begin position="1"/>
        <end position="21"/>
    </location>
</feature>
<feature type="region of interest" description="Disordered" evidence="1">
    <location>
        <begin position="87"/>
        <end position="109"/>
    </location>
</feature>
<name>A0A2N3QGQ5_9BIFI</name>
<feature type="compositionally biased region" description="Basic and acidic residues" evidence="1">
    <location>
        <begin position="98"/>
        <end position="109"/>
    </location>
</feature>
<comment type="caution">
    <text evidence="4">The sequence shown here is derived from an EMBL/GenBank/DDBJ whole genome shotgun (WGS) entry which is preliminary data.</text>
</comment>
<protein>
    <submittedName>
        <fullName evidence="4">Flavodoxin</fullName>
    </submittedName>
</protein>
<dbReference type="Proteomes" id="UP000233730">
    <property type="component" value="Unassembled WGS sequence"/>
</dbReference>
<sequence length="209" mass="22163">MQWGKRVLTCVAGAAAIISMAGCGGSGNAGTSASPAPEATQTITPSTGSESATLVAYFSATGSTKHVAEDIAKATGGTLFEIEPAEPYTNDDLNYNDPDSRVSKEHDDESLRDVKLKTTDVSDWSSYTTVYIGYPIWWGEAAWPVNSFVHGNDFSGKTLIPFCTSASSPLGSSASELARLATTGDWKEGQRFSSSANMQTVEDWVKQQA</sequence>
<dbReference type="Gene3D" id="3.40.50.360">
    <property type="match status" value="1"/>
</dbReference>
<dbReference type="GO" id="GO:0010181">
    <property type="term" value="F:FMN binding"/>
    <property type="evidence" value="ECO:0007669"/>
    <property type="project" value="InterPro"/>
</dbReference>